<keyword evidence="3" id="KW-1185">Reference proteome</keyword>
<organism evidence="2 3">
    <name type="scientific">Halomarina oriensis</name>
    <dbReference type="NCBI Taxonomy" id="671145"/>
    <lineage>
        <taxon>Archaea</taxon>
        <taxon>Methanobacteriati</taxon>
        <taxon>Methanobacteriota</taxon>
        <taxon>Stenosarchaea group</taxon>
        <taxon>Halobacteria</taxon>
        <taxon>Halobacteriales</taxon>
        <taxon>Natronomonadaceae</taxon>
        <taxon>Halomarina</taxon>
    </lineage>
</organism>
<dbReference type="RefSeq" id="WP_158203374.1">
    <property type="nucleotide sequence ID" value="NZ_WSZK01000009.1"/>
</dbReference>
<feature type="region of interest" description="Disordered" evidence="1">
    <location>
        <begin position="118"/>
        <end position="137"/>
    </location>
</feature>
<gene>
    <name evidence="2" type="ORF">GQS65_03915</name>
</gene>
<name>A0A6B0GG20_9EURY</name>
<dbReference type="Proteomes" id="UP000451471">
    <property type="component" value="Unassembled WGS sequence"/>
</dbReference>
<evidence type="ECO:0000256" key="1">
    <source>
        <dbReference type="SAM" id="MobiDB-lite"/>
    </source>
</evidence>
<protein>
    <submittedName>
        <fullName evidence="2">Uncharacterized protein</fullName>
    </submittedName>
</protein>
<feature type="compositionally biased region" description="Acidic residues" evidence="1">
    <location>
        <begin position="124"/>
        <end position="137"/>
    </location>
</feature>
<accession>A0A6B0GG20</accession>
<reference evidence="2 3" key="1">
    <citation type="submission" date="2019-12" db="EMBL/GenBank/DDBJ databases">
        <title>Halocatena pleomorpha gen. nov. sp. nov., an extremely halophilic archaeon of family Halobacteriaceae isolated from saltpan soil.</title>
        <authorList>
            <person name="Pal Y."/>
            <person name="Verma A."/>
            <person name="Krishnamurthi S."/>
            <person name="Kumar P."/>
        </authorList>
    </citation>
    <scope>NUCLEOTIDE SEQUENCE [LARGE SCALE GENOMIC DNA]</scope>
    <source>
        <strain evidence="2 3">JCM 16495</strain>
    </source>
</reference>
<comment type="caution">
    <text evidence="2">The sequence shown here is derived from an EMBL/GenBank/DDBJ whole genome shotgun (WGS) entry which is preliminary data.</text>
</comment>
<sequence length="137" mass="13959">MSEDSPDGDPLDSVDTGLDALTLVDVARDLFEAIDVEALQNGVAVEEAVDGDGLRDALGGPAGKLVARRLADRVVGSGVTGLVAREAAGRAGASLVTFLVERVDPETVGEAVEGVAEETAAATEGDDPTVIDIEDEE</sequence>
<evidence type="ECO:0000313" key="3">
    <source>
        <dbReference type="Proteomes" id="UP000451471"/>
    </source>
</evidence>
<dbReference type="EMBL" id="WSZK01000009">
    <property type="protein sequence ID" value="MWG33644.1"/>
    <property type="molecule type" value="Genomic_DNA"/>
</dbReference>
<evidence type="ECO:0000313" key="2">
    <source>
        <dbReference type="EMBL" id="MWG33644.1"/>
    </source>
</evidence>
<dbReference type="AlphaFoldDB" id="A0A6B0GG20"/>
<proteinExistence type="predicted"/>